<reference evidence="4 5" key="1">
    <citation type="submission" date="2018-10" db="EMBL/GenBank/DDBJ databases">
        <title>Genomic Encyclopedia of Archaeal and Bacterial Type Strains, Phase II (KMG-II): from individual species to whole genera.</title>
        <authorList>
            <person name="Goeker M."/>
        </authorList>
    </citation>
    <scope>NUCLEOTIDE SEQUENCE [LARGE SCALE GENOMIC DNA]</scope>
    <source>
        <strain evidence="4 5">DSM 23424</strain>
    </source>
</reference>
<evidence type="ECO:0000256" key="1">
    <source>
        <dbReference type="ARBA" id="ARBA00022801"/>
    </source>
</evidence>
<evidence type="ECO:0000313" key="4">
    <source>
        <dbReference type="EMBL" id="RMA64726.1"/>
    </source>
</evidence>
<feature type="domain" description="BD-FAE-like" evidence="3">
    <location>
        <begin position="54"/>
        <end position="247"/>
    </location>
</feature>
<keyword evidence="5" id="KW-1185">Reference proteome</keyword>
<accession>A0A3L9YVM8</accession>
<proteinExistence type="predicted"/>
<dbReference type="InterPro" id="IPR029058">
    <property type="entry name" value="AB_hydrolase_fold"/>
</dbReference>
<dbReference type="AlphaFoldDB" id="A0A3L9YVM8"/>
<evidence type="ECO:0000313" key="5">
    <source>
        <dbReference type="Proteomes" id="UP000271339"/>
    </source>
</evidence>
<keyword evidence="1" id="KW-0378">Hydrolase</keyword>
<name>A0A3L9YVM8_9FLAO</name>
<comment type="caution">
    <text evidence="4">The sequence shown here is derived from an EMBL/GenBank/DDBJ whole genome shotgun (WGS) entry which is preliminary data.</text>
</comment>
<dbReference type="InterPro" id="IPR049492">
    <property type="entry name" value="BD-FAE-like_dom"/>
</dbReference>
<dbReference type="SUPFAM" id="SSF53474">
    <property type="entry name" value="alpha/beta-Hydrolases"/>
    <property type="match status" value="1"/>
</dbReference>
<dbReference type="RefSeq" id="WP_121907161.1">
    <property type="nucleotide sequence ID" value="NZ_REFC01000012.1"/>
</dbReference>
<organism evidence="4 5">
    <name type="scientific">Ulvibacter antarcticus</name>
    <dbReference type="NCBI Taxonomy" id="442714"/>
    <lineage>
        <taxon>Bacteria</taxon>
        <taxon>Pseudomonadati</taxon>
        <taxon>Bacteroidota</taxon>
        <taxon>Flavobacteriia</taxon>
        <taxon>Flavobacteriales</taxon>
        <taxon>Flavobacteriaceae</taxon>
        <taxon>Ulvibacter</taxon>
    </lineage>
</organism>
<dbReference type="Proteomes" id="UP000271339">
    <property type="component" value="Unassembled WGS sequence"/>
</dbReference>
<dbReference type="Gene3D" id="3.40.50.1820">
    <property type="entry name" value="alpha/beta hydrolase"/>
    <property type="match status" value="1"/>
</dbReference>
<dbReference type="PANTHER" id="PTHR48081:SF13">
    <property type="entry name" value="ALPHA_BETA HYDROLASE"/>
    <property type="match status" value="1"/>
</dbReference>
<dbReference type="InterPro" id="IPR050300">
    <property type="entry name" value="GDXG_lipolytic_enzyme"/>
</dbReference>
<feature type="signal peptide" evidence="2">
    <location>
        <begin position="1"/>
        <end position="21"/>
    </location>
</feature>
<keyword evidence="2" id="KW-0732">Signal</keyword>
<feature type="chain" id="PRO_5018197998" evidence="2">
    <location>
        <begin position="22"/>
        <end position="292"/>
    </location>
</feature>
<dbReference type="GO" id="GO:0016787">
    <property type="term" value="F:hydrolase activity"/>
    <property type="evidence" value="ECO:0007669"/>
    <property type="project" value="UniProtKB-KW"/>
</dbReference>
<dbReference type="OrthoDB" id="9777975at2"/>
<dbReference type="Pfam" id="PF20434">
    <property type="entry name" value="BD-FAE"/>
    <property type="match status" value="1"/>
</dbReference>
<evidence type="ECO:0000259" key="3">
    <source>
        <dbReference type="Pfam" id="PF20434"/>
    </source>
</evidence>
<sequence>MSKKVFYVLFGIILSSLFVFCSSEDDSPIVNQQPLEAEILLNVSYGSHAQQKYDLYLPADRKSNKTKVIVLVHGGGWTEGDKLDMDGYITLIQDNHPDHAIVNINYVLATLTSPAFPNQFLDLQSVINKLTTEKESLQIDPEFGLIGISAGAHISLMYDYVYDTTDSVKFVCDIVGPSDFTDPFYTNNPNFPILLSLLVDESAYPSNTNFAEATSPVYQVSSSSSPTLMFYGNQDPLVPLTNGQNLDIALDAEGITNDLTVYNGGHGNWDTASLLDVQLQLSTFIETHLPIQ</sequence>
<gene>
    <name evidence="4" type="ORF">BXY75_1606</name>
</gene>
<dbReference type="EMBL" id="REFC01000012">
    <property type="protein sequence ID" value="RMA64726.1"/>
    <property type="molecule type" value="Genomic_DNA"/>
</dbReference>
<protein>
    <submittedName>
        <fullName evidence="4">Acetyl esterase/lipase</fullName>
    </submittedName>
</protein>
<evidence type="ECO:0000256" key="2">
    <source>
        <dbReference type="SAM" id="SignalP"/>
    </source>
</evidence>
<dbReference type="PANTHER" id="PTHR48081">
    <property type="entry name" value="AB HYDROLASE SUPERFAMILY PROTEIN C4A8.06C"/>
    <property type="match status" value="1"/>
</dbReference>